<dbReference type="RefSeq" id="XP_075074404.1">
    <property type="nucleotide sequence ID" value="XM_075218303.1"/>
</dbReference>
<organism evidence="1 2">
    <name type="scientific">Nicotiana tabacum</name>
    <name type="common">Common tobacco</name>
    <dbReference type="NCBI Taxonomy" id="4097"/>
    <lineage>
        <taxon>Eukaryota</taxon>
        <taxon>Viridiplantae</taxon>
        <taxon>Streptophyta</taxon>
        <taxon>Embryophyta</taxon>
        <taxon>Tracheophyta</taxon>
        <taxon>Spermatophyta</taxon>
        <taxon>Magnoliopsida</taxon>
        <taxon>eudicotyledons</taxon>
        <taxon>Gunneridae</taxon>
        <taxon>Pentapetalae</taxon>
        <taxon>asterids</taxon>
        <taxon>lamiids</taxon>
        <taxon>Solanales</taxon>
        <taxon>Solanaceae</taxon>
        <taxon>Nicotianoideae</taxon>
        <taxon>Nicotianeae</taxon>
        <taxon>Nicotiana</taxon>
    </lineage>
</organism>
<accession>A0AC58RNU7</accession>
<name>A0AC58RNU7_TOBAC</name>
<proteinExistence type="predicted"/>
<reference evidence="1" key="1">
    <citation type="journal article" date="2014" name="Nat. Commun.">
        <title>The tobacco genome sequence and its comparison with those of tomato and potato.</title>
        <authorList>
            <person name="Sierro N."/>
            <person name="Battey J.N."/>
            <person name="Ouadi S."/>
            <person name="Bakaher N."/>
            <person name="Bovet L."/>
            <person name="Willig A."/>
            <person name="Goepfert S."/>
            <person name="Peitsch M.C."/>
            <person name="Ivanov N.V."/>
        </authorList>
    </citation>
    <scope>NUCLEOTIDE SEQUENCE [LARGE SCALE GENOMIC DNA]</scope>
</reference>
<protein>
    <submittedName>
        <fullName evidence="2">Uncharacterized protein LOC142162005</fullName>
    </submittedName>
</protein>
<evidence type="ECO:0000313" key="1">
    <source>
        <dbReference type="Proteomes" id="UP000790787"/>
    </source>
</evidence>
<gene>
    <name evidence="2" type="primary">LOC142162005</name>
</gene>
<sequence length="247" mass="28016">MHILEVARALSFQSSIPSRFWGDCIKTAVHLINKWPTSLHGKSPYEILYNKLPAIDHLKVFGCLCFASNLPKGDKFAKRAKILDTDPTTPNTEAVEGEHEVQDISAELLPSNVPEIDIDPHTSMLEPINDQGSRKTTRTSKPLVWLKDYQTTKKFTGCCLYPLSNTLAYANLSTGYQAYLEAFSVKVEPNTFQQASYDNRWVTTMKKEIKALEDNNTWEIVDIPTRKQAIGSKWVYKIKYKANGELE</sequence>
<dbReference type="Proteomes" id="UP000790787">
    <property type="component" value="Chromosome 7"/>
</dbReference>
<reference evidence="2" key="2">
    <citation type="submission" date="2025-08" db="UniProtKB">
        <authorList>
            <consortium name="RefSeq"/>
        </authorList>
    </citation>
    <scope>IDENTIFICATION</scope>
    <source>
        <tissue evidence="2">Leaf</tissue>
    </source>
</reference>
<keyword evidence="1" id="KW-1185">Reference proteome</keyword>
<evidence type="ECO:0000313" key="2">
    <source>
        <dbReference type="RefSeq" id="XP_075074404.1"/>
    </source>
</evidence>